<dbReference type="AlphaFoldDB" id="A0A0C1V828"/>
<comment type="caution">
    <text evidence="1">The sequence shown here is derived from an EMBL/GenBank/DDBJ whole genome shotgun (WGS) entry which is preliminary data.</text>
</comment>
<dbReference type="EMBL" id="AWXV01000004">
    <property type="protein sequence ID" value="KIE64003.1"/>
    <property type="molecule type" value="Genomic_DNA"/>
</dbReference>
<dbReference type="HOGENOM" id="CLU_3341789_0_0_6"/>
<name>A0A0C1V828_9ENTR</name>
<organism evidence="1 2">
    <name type="scientific">Candidatus Riesia pediculischaeffi PTSU</name>
    <dbReference type="NCBI Taxonomy" id="1401651"/>
    <lineage>
        <taxon>Bacteria</taxon>
        <taxon>Pseudomonadati</taxon>
        <taxon>Pseudomonadota</taxon>
        <taxon>Gammaproteobacteria</taxon>
        <taxon>Enterobacterales</taxon>
        <taxon>Enterobacteriaceae</taxon>
        <taxon>Candidatus Riesia</taxon>
    </lineage>
</organism>
<evidence type="ECO:0000313" key="1">
    <source>
        <dbReference type="EMBL" id="KIE64003.1"/>
    </source>
</evidence>
<accession>A0A0C1V828</accession>
<protein>
    <submittedName>
        <fullName evidence="1">Uncharacterized protein</fullName>
    </submittedName>
</protein>
<gene>
    <name evidence="1" type="ORF">P689_122172</name>
</gene>
<evidence type="ECO:0000313" key="2">
    <source>
        <dbReference type="Proteomes" id="UP000054529"/>
    </source>
</evidence>
<dbReference type="Proteomes" id="UP000054529">
    <property type="component" value="Unassembled WGS sequence"/>
</dbReference>
<reference evidence="1 2" key="1">
    <citation type="journal article" date="2014" name="G3 (Bethesda)">
        <title>Genome sequence of Candidatus Riesia pediculischaeffi, endosymbiont of chimpanzee lice, and genomic comparison of recently acquired endosymbionts from human and chimpanzee lice.</title>
        <authorList>
            <person name="Boyd B.M."/>
            <person name="Allen J.M."/>
            <person name="de Crecy-Lagard V."/>
            <person name="Reed D.L."/>
        </authorList>
    </citation>
    <scope>NUCLEOTIDE SEQUENCE [LARGE SCALE GENOMIC DNA]</scope>
    <source>
        <strain evidence="1 2">PTSU</strain>
    </source>
</reference>
<proteinExistence type="predicted"/>
<sequence>MLDRMIYLLKFKIIDLWNEVLLQVLNKKKVQQYLREM</sequence>